<dbReference type="Proteomes" id="UP000005226">
    <property type="component" value="Chromosome 8"/>
</dbReference>
<evidence type="ECO:0000256" key="2">
    <source>
        <dbReference type="ARBA" id="ARBA00007700"/>
    </source>
</evidence>
<dbReference type="InParanoid" id="A0A674PJY6"/>
<evidence type="ECO:0000256" key="3">
    <source>
        <dbReference type="ARBA" id="ARBA00017206"/>
    </source>
</evidence>
<organism evidence="9 10">
    <name type="scientific">Takifugu rubripes</name>
    <name type="common">Japanese pufferfish</name>
    <name type="synonym">Fugu rubripes</name>
    <dbReference type="NCBI Taxonomy" id="31033"/>
    <lineage>
        <taxon>Eukaryota</taxon>
        <taxon>Metazoa</taxon>
        <taxon>Chordata</taxon>
        <taxon>Craniata</taxon>
        <taxon>Vertebrata</taxon>
        <taxon>Euteleostomi</taxon>
        <taxon>Actinopterygii</taxon>
        <taxon>Neopterygii</taxon>
        <taxon>Teleostei</taxon>
        <taxon>Neoteleostei</taxon>
        <taxon>Acanthomorphata</taxon>
        <taxon>Eupercaria</taxon>
        <taxon>Tetraodontiformes</taxon>
        <taxon>Tetradontoidea</taxon>
        <taxon>Tetraodontidae</taxon>
        <taxon>Takifugu</taxon>
    </lineage>
</organism>
<feature type="compositionally biased region" description="Acidic residues" evidence="8">
    <location>
        <begin position="23"/>
        <end position="47"/>
    </location>
</feature>
<dbReference type="Ensembl" id="ENSTRUT00000083546.1">
    <property type="protein sequence ID" value="ENSTRUP00000086015.1"/>
    <property type="gene ID" value="ENSTRUG00000026475.1"/>
</dbReference>
<evidence type="ECO:0000256" key="4">
    <source>
        <dbReference type="ARBA" id="ARBA00022490"/>
    </source>
</evidence>
<dbReference type="AlphaFoldDB" id="A0A674PJY6"/>
<keyword evidence="10" id="KW-1185">Reference proteome</keyword>
<evidence type="ECO:0000313" key="9">
    <source>
        <dbReference type="Ensembl" id="ENSTRUP00000086015.1"/>
    </source>
</evidence>
<dbReference type="OMA" id="QYIRRYT"/>
<evidence type="ECO:0000256" key="5">
    <source>
        <dbReference type="ARBA" id="ARBA00023069"/>
    </source>
</evidence>
<keyword evidence="6" id="KW-0206">Cytoskeleton</keyword>
<comment type="similarity">
    <text evidence="2">Belongs to the IFT46 family.</text>
</comment>
<dbReference type="Pfam" id="PF12317">
    <property type="entry name" value="IFT46_B_C"/>
    <property type="match status" value="1"/>
</dbReference>
<keyword evidence="7" id="KW-0966">Cell projection</keyword>
<accession>A0A674PJY6</accession>
<dbReference type="PANTHER" id="PTHR13376:SF0">
    <property type="entry name" value="INTRAFLAGELLAR TRANSPORT PROTEIN 46 HOMOLOG"/>
    <property type="match status" value="1"/>
</dbReference>
<dbReference type="GO" id="GO:0048264">
    <property type="term" value="P:determination of ventral identity"/>
    <property type="evidence" value="ECO:0007669"/>
    <property type="project" value="Ensembl"/>
</dbReference>
<gene>
    <name evidence="9" type="primary">ift46</name>
</gene>
<dbReference type="InterPro" id="IPR022088">
    <property type="entry name" value="Intraflagellar_transp_cmplxB"/>
</dbReference>
<evidence type="ECO:0000256" key="6">
    <source>
        <dbReference type="ARBA" id="ARBA00023212"/>
    </source>
</evidence>
<dbReference type="GO" id="GO:0031514">
    <property type="term" value="C:motile cilium"/>
    <property type="evidence" value="ECO:0007669"/>
    <property type="project" value="TreeGrafter"/>
</dbReference>
<sequence length="277" mass="30838">DDNHEPSPRNEVSSSQQVLSPHEDEDEEEEEEEDSEDDDDDEDEDEPSVAIEGTYDPADYANLPVSTEIKDLFQYITRYSPKCVELDHSLKPFIPDFIPAVGDIDAFLKVPRPDGAPDNLGLLVLDEPSVKQSDPTVMSLWLSEESKQHTVTKLQKVTSVASPHTNPRQVDSWVESIGALHRSKPPASVLYSRAMPTIDSLMQEWPPEVEELLAALQLPSARLGCSLAQYADLICCLLDVPVYGSRIQALHLLFTLFLESRDLQGSQHSPESIPSHP</sequence>
<reference evidence="9" key="3">
    <citation type="submission" date="2025-09" db="UniProtKB">
        <authorList>
            <consortium name="Ensembl"/>
        </authorList>
    </citation>
    <scope>IDENTIFICATION</scope>
</reference>
<protein>
    <recommendedName>
        <fullName evidence="3">Intraflagellar transport protein 46 homolog</fullName>
    </recommendedName>
</protein>
<evidence type="ECO:0000256" key="8">
    <source>
        <dbReference type="SAM" id="MobiDB-lite"/>
    </source>
</evidence>
<evidence type="ECO:0000256" key="7">
    <source>
        <dbReference type="ARBA" id="ARBA00023273"/>
    </source>
</evidence>
<feature type="compositionally biased region" description="Polar residues" evidence="8">
    <location>
        <begin position="10"/>
        <end position="19"/>
    </location>
</feature>
<dbReference type="PANTHER" id="PTHR13376">
    <property type="entry name" value="INTRAFLAGELLAR TRANSPORT PROTEIN 46 HOMOLOG"/>
    <property type="match status" value="1"/>
</dbReference>
<dbReference type="GO" id="GO:0042073">
    <property type="term" value="P:intraciliary transport"/>
    <property type="evidence" value="ECO:0007669"/>
    <property type="project" value="InterPro"/>
</dbReference>
<dbReference type="GO" id="GO:0030992">
    <property type="term" value="C:intraciliary transport particle B"/>
    <property type="evidence" value="ECO:0007669"/>
    <property type="project" value="TreeGrafter"/>
</dbReference>
<dbReference type="FunCoup" id="A0A674PJY6">
    <property type="interactions" value="1157"/>
</dbReference>
<evidence type="ECO:0000313" key="10">
    <source>
        <dbReference type="Proteomes" id="UP000005226"/>
    </source>
</evidence>
<dbReference type="GO" id="GO:0060041">
    <property type="term" value="P:retina development in camera-type eye"/>
    <property type="evidence" value="ECO:0007669"/>
    <property type="project" value="Ensembl"/>
</dbReference>
<reference evidence="9" key="2">
    <citation type="submission" date="2025-08" db="UniProtKB">
        <authorList>
            <consortium name="Ensembl"/>
        </authorList>
    </citation>
    <scope>IDENTIFICATION</scope>
</reference>
<feature type="region of interest" description="Disordered" evidence="8">
    <location>
        <begin position="1"/>
        <end position="59"/>
    </location>
</feature>
<evidence type="ECO:0000256" key="1">
    <source>
        <dbReference type="ARBA" id="ARBA00004120"/>
    </source>
</evidence>
<keyword evidence="4" id="KW-0963">Cytoplasm</keyword>
<keyword evidence="5" id="KW-0969">Cilium</keyword>
<comment type="subcellular location">
    <subcellularLocation>
        <location evidence="1">Cytoplasm</location>
        <location evidence="1">Cytoskeleton</location>
        <location evidence="1">Cilium basal body</location>
    </subcellularLocation>
</comment>
<dbReference type="GeneTree" id="ENSGT00390000005544"/>
<name>A0A674PJY6_TAKRU</name>
<reference evidence="9 10" key="1">
    <citation type="journal article" date="2011" name="Genome Biol. Evol.">
        <title>Integration of the genetic map and genome assembly of fugu facilitates insights into distinct features of genome evolution in teleosts and mammals.</title>
        <authorList>
            <person name="Kai W."/>
            <person name="Kikuchi K."/>
            <person name="Tohari S."/>
            <person name="Chew A.K."/>
            <person name="Tay A."/>
            <person name="Fujiwara A."/>
            <person name="Hosoya S."/>
            <person name="Suetake H."/>
            <person name="Naruse K."/>
            <person name="Brenner S."/>
            <person name="Suzuki Y."/>
            <person name="Venkatesh B."/>
        </authorList>
    </citation>
    <scope>NUCLEOTIDE SEQUENCE [LARGE SCALE GENOMIC DNA]</scope>
</reference>
<proteinExistence type="inferred from homology"/>
<dbReference type="GO" id="GO:0036064">
    <property type="term" value="C:ciliary basal body"/>
    <property type="evidence" value="ECO:0007669"/>
    <property type="project" value="Ensembl"/>
</dbReference>
<dbReference type="GO" id="GO:0060271">
    <property type="term" value="P:cilium assembly"/>
    <property type="evidence" value="ECO:0007669"/>
    <property type="project" value="Ensembl"/>
</dbReference>
<dbReference type="GO" id="GO:0048793">
    <property type="term" value="P:pronephros development"/>
    <property type="evidence" value="ECO:0007669"/>
    <property type="project" value="Ensembl"/>
</dbReference>